<evidence type="ECO:0000256" key="3">
    <source>
        <dbReference type="ARBA" id="ARBA00024387"/>
    </source>
</evidence>
<comment type="function">
    <text evidence="5">In eubacteria ppGpp (guanosine 3'-diphosphate 5'-diphosphate) is a mediator of the stringent response that coordinates a variety of cellular activities in response to changes in nutritional abundance.</text>
</comment>
<dbReference type="SMART" id="SM00471">
    <property type="entry name" value="HDc"/>
    <property type="match status" value="1"/>
</dbReference>
<comment type="similarity">
    <text evidence="5">Belongs to the relA/spoT family.</text>
</comment>
<dbReference type="GO" id="GO:0042594">
    <property type="term" value="P:response to starvation"/>
    <property type="evidence" value="ECO:0007669"/>
    <property type="project" value="TreeGrafter"/>
</dbReference>
<dbReference type="SUPFAM" id="SSF55021">
    <property type="entry name" value="ACT-like"/>
    <property type="match status" value="1"/>
</dbReference>
<dbReference type="InterPro" id="IPR002912">
    <property type="entry name" value="ACT_dom"/>
</dbReference>
<proteinExistence type="inferred from homology"/>
<evidence type="ECO:0000313" key="9">
    <source>
        <dbReference type="EMBL" id="MBS7824203.1"/>
    </source>
</evidence>
<dbReference type="FunFam" id="1.10.3210.10:FF:000001">
    <property type="entry name" value="GTP pyrophosphokinase RelA"/>
    <property type="match status" value="1"/>
</dbReference>
<dbReference type="InterPro" id="IPR004811">
    <property type="entry name" value="RelA/Spo_fam"/>
</dbReference>
<dbReference type="InterPro" id="IPR033655">
    <property type="entry name" value="TGS_RelA/SpoT"/>
</dbReference>
<dbReference type="PANTHER" id="PTHR21262">
    <property type="entry name" value="GUANOSINE-3',5'-BIS DIPHOSPHATE 3'-PYROPHOSPHOHYDROLASE"/>
    <property type="match status" value="1"/>
</dbReference>
<organism evidence="9 10">
    <name type="scientific">Wohlfahrtiimonas chitiniclastica</name>
    <dbReference type="NCBI Taxonomy" id="400946"/>
    <lineage>
        <taxon>Bacteria</taxon>
        <taxon>Pseudomonadati</taxon>
        <taxon>Pseudomonadota</taxon>
        <taxon>Gammaproteobacteria</taxon>
        <taxon>Cardiobacteriales</taxon>
        <taxon>Ignatzschineriaceae</taxon>
        <taxon>Wohlfahrtiimonas</taxon>
    </lineage>
</organism>
<dbReference type="PANTHER" id="PTHR21262:SF36">
    <property type="entry name" value="BIFUNCTIONAL (P)PPGPP SYNTHASE_HYDROLASE SPOT"/>
    <property type="match status" value="1"/>
</dbReference>
<dbReference type="InterPro" id="IPR012676">
    <property type="entry name" value="TGS-like"/>
</dbReference>
<evidence type="ECO:0000256" key="4">
    <source>
        <dbReference type="ARBA" id="ARBA00047968"/>
    </source>
</evidence>
<dbReference type="Pfam" id="PF02824">
    <property type="entry name" value="TGS"/>
    <property type="match status" value="1"/>
</dbReference>
<evidence type="ECO:0000259" key="8">
    <source>
        <dbReference type="PROSITE" id="PS51880"/>
    </source>
</evidence>
<evidence type="ECO:0000256" key="5">
    <source>
        <dbReference type="RuleBase" id="RU003847"/>
    </source>
</evidence>
<dbReference type="InterPro" id="IPR004095">
    <property type="entry name" value="TGS"/>
</dbReference>
<dbReference type="SMART" id="SM00954">
    <property type="entry name" value="RelA_SpoT"/>
    <property type="match status" value="1"/>
</dbReference>
<dbReference type="Proteomes" id="UP000680020">
    <property type="component" value="Unassembled WGS sequence"/>
</dbReference>
<dbReference type="CDD" id="cd00077">
    <property type="entry name" value="HDc"/>
    <property type="match status" value="1"/>
</dbReference>
<dbReference type="Gene3D" id="3.30.70.260">
    <property type="match status" value="1"/>
</dbReference>
<dbReference type="EMBL" id="JAGIBU010000002">
    <property type="protein sequence ID" value="MBS7824203.1"/>
    <property type="molecule type" value="Genomic_DNA"/>
</dbReference>
<dbReference type="FunFam" id="3.10.20.30:FF:000002">
    <property type="entry name" value="GTP pyrophosphokinase (RelA/SpoT)"/>
    <property type="match status" value="1"/>
</dbReference>
<dbReference type="PROSITE" id="PS51831">
    <property type="entry name" value="HD"/>
    <property type="match status" value="1"/>
</dbReference>
<dbReference type="Gene3D" id="1.10.3210.10">
    <property type="entry name" value="Hypothetical protein af1432"/>
    <property type="match status" value="1"/>
</dbReference>
<dbReference type="AlphaFoldDB" id="A0AB35BW40"/>
<evidence type="ECO:0000259" key="7">
    <source>
        <dbReference type="PROSITE" id="PS51831"/>
    </source>
</evidence>
<protein>
    <recommendedName>
        <fullName evidence="3">guanosine-3',5'-bis(diphosphate) 3'-diphosphatase</fullName>
        <ecNumber evidence="3">3.1.7.2</ecNumber>
    </recommendedName>
</protein>
<dbReference type="InterPro" id="IPR043519">
    <property type="entry name" value="NT_sf"/>
</dbReference>
<name>A0AB35BW40_9GAMM</name>
<dbReference type="Pfam" id="PF04607">
    <property type="entry name" value="RelA_SpoT"/>
    <property type="match status" value="1"/>
</dbReference>
<dbReference type="CDD" id="cd04876">
    <property type="entry name" value="ACT_RelA-SpoT"/>
    <property type="match status" value="1"/>
</dbReference>
<dbReference type="SUPFAM" id="SSF81301">
    <property type="entry name" value="Nucleotidyltransferase"/>
    <property type="match status" value="1"/>
</dbReference>
<sequence length="732" mass="83202">MEPIKLPEEMALWNEAFFAKVAELELCVSRYMTKAEVALVKEACFFGAWAHQGQSRSSGEPYIFHPIEVALILTLVQLDVDSIVGAVLHDVIEDTDITFEEIAQKFGRETAIIVDGVSKLTKIRFSSKLEAKAENFRKMILAMTKDLRVIMVKLADRLHNMRTLGALAPYKKRRIAKDTLDIYTPIAARLGMFALQTELENLCFENIYPMRHRVLLEFVNKKRISQGPTLQAIRDAIQEKVSSVGISARIAIREKHAWSLYRKLKKRGSLSQLSDIFSIRVIVNSVDECYRVLGIVHSLNKPIIGRFKDFIAIPKVNGYQSLHTVVFGANMLPVEVQIRTKEMHIIAEAGAAAHWRYGEVYREQNYTKNKTREWLDSVTELQNSMLSSEEFMASMKEDLFPSEIYVFTPNGRIIELPKGSTAVDFAYAIHSDIGNHCISTKIDAKFAPVAQVLVTGQTVEIQTSQSAQPNPMWLEFVRTAKARSAIRSYLSKLSYEDAVVIGENLLENAMKQKNIPVAKLSEEILNKLAKELRIESVQDMYAEIGSGKRPASFIINRLEAHGLDVTQEYRHSHHTTDNAQTIEGAQGKKTVFAECCYPIPGDNIVGYWQPRLGELEVHRIECRNAIEAATKHPERCYPLAWKHQEKGIFPVQLSFIIRNRRGVIAQITNELMNMEININDLRSQTINEGYSRLWMVIHVSDRQFLANVFRNLKKLENVVRIGRQNDEAQIVG</sequence>
<evidence type="ECO:0000256" key="2">
    <source>
        <dbReference type="ARBA" id="ARBA00024329"/>
    </source>
</evidence>
<dbReference type="RefSeq" id="WP_008315616.1">
    <property type="nucleotide sequence ID" value="NZ_CP115969.1"/>
</dbReference>
<comment type="pathway">
    <text evidence="2">Purine metabolism; ppGpp biosynthesis; ppGpp from GDP: step 1/1.</text>
</comment>
<dbReference type="PROSITE" id="PS51671">
    <property type="entry name" value="ACT"/>
    <property type="match status" value="1"/>
</dbReference>
<dbReference type="Pfam" id="PF13291">
    <property type="entry name" value="ACT_4"/>
    <property type="match status" value="1"/>
</dbReference>
<evidence type="ECO:0000259" key="6">
    <source>
        <dbReference type="PROSITE" id="PS51671"/>
    </source>
</evidence>
<dbReference type="Gene3D" id="3.10.20.30">
    <property type="match status" value="1"/>
</dbReference>
<gene>
    <name evidence="9" type="ORF">J7561_03170</name>
</gene>
<feature type="domain" description="TGS" evidence="8">
    <location>
        <begin position="402"/>
        <end position="463"/>
    </location>
</feature>
<keyword evidence="1" id="KW-0378">Hydrolase</keyword>
<dbReference type="GO" id="GO:0008728">
    <property type="term" value="F:GTP diphosphokinase activity"/>
    <property type="evidence" value="ECO:0007669"/>
    <property type="project" value="TreeGrafter"/>
</dbReference>
<evidence type="ECO:0000313" key="10">
    <source>
        <dbReference type="Proteomes" id="UP000680020"/>
    </source>
</evidence>
<dbReference type="GO" id="GO:0015969">
    <property type="term" value="P:guanosine tetraphosphate metabolic process"/>
    <property type="evidence" value="ECO:0007669"/>
    <property type="project" value="InterPro"/>
</dbReference>
<dbReference type="NCBIfam" id="TIGR00691">
    <property type="entry name" value="spoT_relA"/>
    <property type="match status" value="1"/>
</dbReference>
<comment type="catalytic activity">
    <reaction evidence="4">
        <text>guanosine 3',5'-bis(diphosphate) + H2O = GDP + diphosphate + H(+)</text>
        <dbReference type="Rhea" id="RHEA:14253"/>
        <dbReference type="ChEBI" id="CHEBI:15377"/>
        <dbReference type="ChEBI" id="CHEBI:15378"/>
        <dbReference type="ChEBI" id="CHEBI:33019"/>
        <dbReference type="ChEBI" id="CHEBI:58189"/>
        <dbReference type="ChEBI" id="CHEBI:77828"/>
        <dbReference type="EC" id="3.1.7.2"/>
    </reaction>
</comment>
<dbReference type="InterPro" id="IPR012675">
    <property type="entry name" value="Beta-grasp_dom_sf"/>
</dbReference>
<dbReference type="InterPro" id="IPR045865">
    <property type="entry name" value="ACT-like_dom_sf"/>
</dbReference>
<dbReference type="EC" id="3.1.7.2" evidence="3"/>
<dbReference type="GeneID" id="58264290"/>
<dbReference type="SUPFAM" id="SSF109604">
    <property type="entry name" value="HD-domain/PDEase-like"/>
    <property type="match status" value="1"/>
</dbReference>
<dbReference type="CDD" id="cd05399">
    <property type="entry name" value="NT_Rel-Spo_like"/>
    <property type="match status" value="1"/>
</dbReference>
<dbReference type="InterPro" id="IPR003607">
    <property type="entry name" value="HD/PDEase_dom"/>
</dbReference>
<dbReference type="Pfam" id="PF13328">
    <property type="entry name" value="HD_4"/>
    <property type="match status" value="1"/>
</dbReference>
<dbReference type="CDD" id="cd01668">
    <property type="entry name" value="TGS_RSH"/>
    <property type="match status" value="1"/>
</dbReference>
<dbReference type="PROSITE" id="PS51880">
    <property type="entry name" value="TGS"/>
    <property type="match status" value="1"/>
</dbReference>
<reference evidence="9" key="1">
    <citation type="submission" date="2021-03" db="EMBL/GenBank/DDBJ databases">
        <title>Identification and antibiotic profiling of Wohlfahrtiimonas chitiniclastica, an underestimated human pathogen.</title>
        <authorList>
            <person name="Kopf A."/>
            <person name="Bunk B."/>
            <person name="Coldewey S."/>
            <person name="Gunzer F."/>
            <person name="Riedel T."/>
            <person name="Schroettner P."/>
        </authorList>
    </citation>
    <scope>NUCLEOTIDE SEQUENCE</scope>
    <source>
        <strain evidence="9">DSM 100917</strain>
    </source>
</reference>
<dbReference type="Pfam" id="PF19296">
    <property type="entry name" value="RelA_AH_RIS"/>
    <property type="match status" value="1"/>
</dbReference>
<dbReference type="GO" id="GO:0005886">
    <property type="term" value="C:plasma membrane"/>
    <property type="evidence" value="ECO:0007669"/>
    <property type="project" value="TreeGrafter"/>
</dbReference>
<dbReference type="Gene3D" id="3.30.460.10">
    <property type="entry name" value="Beta Polymerase, domain 2"/>
    <property type="match status" value="1"/>
</dbReference>
<dbReference type="SUPFAM" id="SSF81271">
    <property type="entry name" value="TGS-like"/>
    <property type="match status" value="1"/>
</dbReference>
<dbReference type="InterPro" id="IPR006674">
    <property type="entry name" value="HD_domain"/>
</dbReference>
<comment type="caution">
    <text evidence="9">The sequence shown here is derived from an EMBL/GenBank/DDBJ whole genome shotgun (WGS) entry which is preliminary data.</text>
</comment>
<feature type="domain" description="ACT" evidence="6">
    <location>
        <begin position="652"/>
        <end position="726"/>
    </location>
</feature>
<dbReference type="GO" id="GO:0008893">
    <property type="term" value="F:guanosine-3',5'-bis(diphosphate) 3'-diphosphatase activity"/>
    <property type="evidence" value="ECO:0007669"/>
    <property type="project" value="UniProtKB-EC"/>
</dbReference>
<dbReference type="InterPro" id="IPR045600">
    <property type="entry name" value="RelA/SpoT_AH_RIS"/>
</dbReference>
<feature type="domain" description="HD" evidence="7">
    <location>
        <begin position="62"/>
        <end position="161"/>
    </location>
</feature>
<accession>A0AB35BW40</accession>
<dbReference type="InterPro" id="IPR007685">
    <property type="entry name" value="RelA_SpoT"/>
</dbReference>
<evidence type="ECO:0000256" key="1">
    <source>
        <dbReference type="ARBA" id="ARBA00022801"/>
    </source>
</evidence>